<dbReference type="KEGG" id="ptkz:JDV02_008864"/>
<sequence>MTMVVAAAAAAGFRALAWTRGDYRISTDASLIPVADVRRFFASPDFYWAEPLPDHVMRETLDNSLCFGLHRDTQEGGGEGTCVGIARCVTDFTTFLYLTDVWVEPGLQGQGLGGWLVDCVQEVVESMPHLRRSMLLTSNWEKSVPFYRRRMGMEVMECREGRGAAVMVRDGRGHPSNLAEAGKRLVPGSKTID</sequence>
<evidence type="ECO:0000259" key="1">
    <source>
        <dbReference type="PROSITE" id="PS51186"/>
    </source>
</evidence>
<keyword evidence="3" id="KW-1185">Reference proteome</keyword>
<dbReference type="OrthoDB" id="10039976at2759"/>
<dbReference type="InterPro" id="IPR016181">
    <property type="entry name" value="Acyl_CoA_acyltransferase"/>
</dbReference>
<dbReference type="Gene3D" id="3.40.630.30">
    <property type="match status" value="1"/>
</dbReference>
<dbReference type="Proteomes" id="UP000829364">
    <property type="component" value="Chromosome 9"/>
</dbReference>
<dbReference type="PANTHER" id="PTHR43233:SF1">
    <property type="entry name" value="FAMILY N-ACETYLTRANSFERASE, PUTATIVE (AFU_ORTHOLOGUE AFUA_6G03350)-RELATED"/>
    <property type="match status" value="1"/>
</dbReference>
<dbReference type="InterPro" id="IPR053144">
    <property type="entry name" value="Acetyltransferase_Butenolide"/>
</dbReference>
<dbReference type="PANTHER" id="PTHR43233">
    <property type="entry name" value="FAMILY N-ACETYLTRANSFERASE, PUTATIVE (AFU_ORTHOLOGUE AFUA_6G03350)-RELATED"/>
    <property type="match status" value="1"/>
</dbReference>
<dbReference type="GO" id="GO:0016747">
    <property type="term" value="F:acyltransferase activity, transferring groups other than amino-acyl groups"/>
    <property type="evidence" value="ECO:0007669"/>
    <property type="project" value="InterPro"/>
</dbReference>
<organism evidence="2 3">
    <name type="scientific">Purpureocillium takamizusanense</name>
    <dbReference type="NCBI Taxonomy" id="2060973"/>
    <lineage>
        <taxon>Eukaryota</taxon>
        <taxon>Fungi</taxon>
        <taxon>Dikarya</taxon>
        <taxon>Ascomycota</taxon>
        <taxon>Pezizomycotina</taxon>
        <taxon>Sordariomycetes</taxon>
        <taxon>Hypocreomycetidae</taxon>
        <taxon>Hypocreales</taxon>
        <taxon>Ophiocordycipitaceae</taxon>
        <taxon>Purpureocillium</taxon>
    </lineage>
</organism>
<evidence type="ECO:0000313" key="3">
    <source>
        <dbReference type="Proteomes" id="UP000829364"/>
    </source>
</evidence>
<evidence type="ECO:0000313" key="2">
    <source>
        <dbReference type="EMBL" id="UNI23021.1"/>
    </source>
</evidence>
<feature type="domain" description="N-acetyltransferase" evidence="1">
    <location>
        <begin position="27"/>
        <end position="172"/>
    </location>
</feature>
<dbReference type="EMBL" id="CP086362">
    <property type="protein sequence ID" value="UNI23021.1"/>
    <property type="molecule type" value="Genomic_DNA"/>
</dbReference>
<dbReference type="AlphaFoldDB" id="A0A9Q8QPQ4"/>
<protein>
    <recommendedName>
        <fullName evidence="1">N-acetyltransferase domain-containing protein</fullName>
    </recommendedName>
</protein>
<dbReference type="SUPFAM" id="SSF55729">
    <property type="entry name" value="Acyl-CoA N-acyltransferases (Nat)"/>
    <property type="match status" value="1"/>
</dbReference>
<gene>
    <name evidence="2" type="ORF">JDV02_008864</name>
</gene>
<dbReference type="InterPro" id="IPR000182">
    <property type="entry name" value="GNAT_dom"/>
</dbReference>
<dbReference type="PROSITE" id="PS51186">
    <property type="entry name" value="GNAT"/>
    <property type="match status" value="1"/>
</dbReference>
<reference evidence="2" key="1">
    <citation type="submission" date="2021-11" db="EMBL/GenBank/DDBJ databases">
        <title>Purpureocillium_takamizusanense_genome.</title>
        <authorList>
            <person name="Nguyen N.-H."/>
        </authorList>
    </citation>
    <scope>NUCLEOTIDE SEQUENCE</scope>
    <source>
        <strain evidence="2">PT3</strain>
    </source>
</reference>
<accession>A0A9Q8QPQ4</accession>
<name>A0A9Q8QPQ4_9HYPO</name>
<dbReference type="RefSeq" id="XP_047846502.1">
    <property type="nucleotide sequence ID" value="XM_047990495.1"/>
</dbReference>
<dbReference type="Pfam" id="PF00583">
    <property type="entry name" value="Acetyltransf_1"/>
    <property type="match status" value="1"/>
</dbReference>
<proteinExistence type="predicted"/>
<dbReference type="GeneID" id="72070809"/>